<sequence length="124" mass="13770">MPRSQQIEQTPSDFLGEFAERKAEITDQMLADKITQLEAVASPDDQESVERLKILLNDPEATDILRSAFVIEALVPAERLYLEGLIKEAEQHGKTELFSVHDFRAALRALGLLHSIGGIDQAKA</sequence>
<dbReference type="Proteomes" id="UP000176420">
    <property type="component" value="Unassembled WGS sequence"/>
</dbReference>
<reference evidence="1 2" key="1">
    <citation type="journal article" date="2016" name="Nat. Commun.">
        <title>Thousands of microbial genomes shed light on interconnected biogeochemical processes in an aquifer system.</title>
        <authorList>
            <person name="Anantharaman K."/>
            <person name="Brown C.T."/>
            <person name="Hug L.A."/>
            <person name="Sharon I."/>
            <person name="Castelle C.J."/>
            <person name="Probst A.J."/>
            <person name="Thomas B.C."/>
            <person name="Singh A."/>
            <person name="Wilkins M.J."/>
            <person name="Karaoz U."/>
            <person name="Brodie E.L."/>
            <person name="Williams K.H."/>
            <person name="Hubbard S.S."/>
            <person name="Banfield J.F."/>
        </authorList>
    </citation>
    <scope>NUCLEOTIDE SEQUENCE [LARGE SCALE GENOMIC DNA]</scope>
</reference>
<name>A0A1G2BFP1_9BACT</name>
<accession>A0A1G2BFP1</accession>
<proteinExistence type="predicted"/>
<protein>
    <submittedName>
        <fullName evidence="1">Uncharacterized protein</fullName>
    </submittedName>
</protein>
<dbReference type="EMBL" id="MHKI01000005">
    <property type="protein sequence ID" value="OGY88011.1"/>
    <property type="molecule type" value="Genomic_DNA"/>
</dbReference>
<evidence type="ECO:0000313" key="1">
    <source>
        <dbReference type="EMBL" id="OGY88011.1"/>
    </source>
</evidence>
<gene>
    <name evidence="1" type="ORF">A2319_02195</name>
</gene>
<organism evidence="1 2">
    <name type="scientific">Candidatus Kerfeldbacteria bacterium RIFOXYB2_FULL_38_14</name>
    <dbReference type="NCBI Taxonomy" id="1798547"/>
    <lineage>
        <taxon>Bacteria</taxon>
        <taxon>Candidatus Kerfeldiibacteriota</taxon>
    </lineage>
</organism>
<dbReference type="AlphaFoldDB" id="A0A1G2BFP1"/>
<evidence type="ECO:0000313" key="2">
    <source>
        <dbReference type="Proteomes" id="UP000176420"/>
    </source>
</evidence>
<comment type="caution">
    <text evidence="1">The sequence shown here is derived from an EMBL/GenBank/DDBJ whole genome shotgun (WGS) entry which is preliminary data.</text>
</comment>